<protein>
    <recommendedName>
        <fullName evidence="1">Reverse transcriptase Ty1/copia-type domain-containing protein</fullName>
    </recommendedName>
</protein>
<comment type="caution">
    <text evidence="2">The sequence shown here is derived from an EMBL/GenBank/DDBJ whole genome shotgun (WGS) entry which is preliminary data.</text>
</comment>
<evidence type="ECO:0000313" key="3">
    <source>
        <dbReference type="Proteomes" id="UP000824469"/>
    </source>
</evidence>
<dbReference type="SUPFAM" id="SSF56672">
    <property type="entry name" value="DNA/RNA polymerases"/>
    <property type="match status" value="1"/>
</dbReference>
<organism evidence="2 3">
    <name type="scientific">Taxus chinensis</name>
    <name type="common">Chinese yew</name>
    <name type="synonym">Taxus wallichiana var. chinensis</name>
    <dbReference type="NCBI Taxonomy" id="29808"/>
    <lineage>
        <taxon>Eukaryota</taxon>
        <taxon>Viridiplantae</taxon>
        <taxon>Streptophyta</taxon>
        <taxon>Embryophyta</taxon>
        <taxon>Tracheophyta</taxon>
        <taxon>Spermatophyta</taxon>
        <taxon>Pinopsida</taxon>
        <taxon>Pinidae</taxon>
        <taxon>Conifers II</taxon>
        <taxon>Cupressales</taxon>
        <taxon>Taxaceae</taxon>
        <taxon>Taxus</taxon>
    </lineage>
</organism>
<reference evidence="2 3" key="1">
    <citation type="journal article" date="2021" name="Nat. Plants">
        <title>The Taxus genome provides insights into paclitaxel biosynthesis.</title>
        <authorList>
            <person name="Xiong X."/>
            <person name="Gou J."/>
            <person name="Liao Q."/>
            <person name="Li Y."/>
            <person name="Zhou Q."/>
            <person name="Bi G."/>
            <person name="Li C."/>
            <person name="Du R."/>
            <person name="Wang X."/>
            <person name="Sun T."/>
            <person name="Guo L."/>
            <person name="Liang H."/>
            <person name="Lu P."/>
            <person name="Wu Y."/>
            <person name="Zhang Z."/>
            <person name="Ro D.K."/>
            <person name="Shang Y."/>
            <person name="Huang S."/>
            <person name="Yan J."/>
        </authorList>
    </citation>
    <scope>NUCLEOTIDE SEQUENCE [LARGE SCALE GENOMIC DNA]</scope>
    <source>
        <strain evidence="2">Ta-2019</strain>
    </source>
</reference>
<proteinExistence type="predicted"/>
<dbReference type="OMA" id="EAECRII"/>
<evidence type="ECO:0000259" key="1">
    <source>
        <dbReference type="Pfam" id="PF07727"/>
    </source>
</evidence>
<name>A0AA38GWN7_TAXCH</name>
<dbReference type="AlphaFoldDB" id="A0AA38GWN7"/>
<dbReference type="EMBL" id="JAHRHJ020000001">
    <property type="protein sequence ID" value="KAH9330522.1"/>
    <property type="molecule type" value="Genomic_DNA"/>
</dbReference>
<keyword evidence="3" id="KW-1185">Reference proteome</keyword>
<evidence type="ECO:0000313" key="2">
    <source>
        <dbReference type="EMBL" id="KAH9330522.1"/>
    </source>
</evidence>
<feature type="domain" description="Reverse transcriptase Ty1/copia-type" evidence="1">
    <location>
        <begin position="1"/>
        <end position="98"/>
    </location>
</feature>
<feature type="non-terminal residue" evidence="2">
    <location>
        <position position="98"/>
    </location>
</feature>
<dbReference type="InterPro" id="IPR013103">
    <property type="entry name" value="RVT_2"/>
</dbReference>
<dbReference type="Proteomes" id="UP000824469">
    <property type="component" value="Unassembled WGS sequence"/>
</dbReference>
<sequence>MEQPPGYVQDSSLICKLKKSLYGLKQAPQALYAKMDSFLLTSGFIRCHSDPNVYILQQDDSILILVLYVDDLLITGSSSSIIDYVKIALANKLSMTDL</sequence>
<accession>A0AA38GWN7</accession>
<dbReference type="InterPro" id="IPR043502">
    <property type="entry name" value="DNA/RNA_pol_sf"/>
</dbReference>
<dbReference type="Pfam" id="PF07727">
    <property type="entry name" value="RVT_2"/>
    <property type="match status" value="1"/>
</dbReference>
<gene>
    <name evidence="2" type="ORF">KI387_002630</name>
</gene>